<name>A0AA36DWV7_CYLNA</name>
<evidence type="ECO:0000313" key="2">
    <source>
        <dbReference type="Proteomes" id="UP001176961"/>
    </source>
</evidence>
<evidence type="ECO:0000313" key="1">
    <source>
        <dbReference type="EMBL" id="CAJ0593539.1"/>
    </source>
</evidence>
<sequence length="77" mass="9348">MNELLEQYYKGDTEPKIIWIGHENGVKLNTRYEISATDLAQKLFDNWDELFKKWDNDKNWKGYGKFDRKVCKVRFDL</sequence>
<reference evidence="1" key="1">
    <citation type="submission" date="2023-07" db="EMBL/GenBank/DDBJ databases">
        <authorList>
            <consortium name="CYATHOMIX"/>
        </authorList>
    </citation>
    <scope>NUCLEOTIDE SEQUENCE</scope>
    <source>
        <strain evidence="1">N/A</strain>
    </source>
</reference>
<dbReference type="AlphaFoldDB" id="A0AA36DWV7"/>
<protein>
    <submittedName>
        <fullName evidence="1">Uncharacterized protein</fullName>
    </submittedName>
</protein>
<dbReference type="Proteomes" id="UP001176961">
    <property type="component" value="Unassembled WGS sequence"/>
</dbReference>
<organism evidence="1 2">
    <name type="scientific">Cylicocyclus nassatus</name>
    <name type="common">Nematode worm</name>
    <dbReference type="NCBI Taxonomy" id="53992"/>
    <lineage>
        <taxon>Eukaryota</taxon>
        <taxon>Metazoa</taxon>
        <taxon>Ecdysozoa</taxon>
        <taxon>Nematoda</taxon>
        <taxon>Chromadorea</taxon>
        <taxon>Rhabditida</taxon>
        <taxon>Rhabditina</taxon>
        <taxon>Rhabditomorpha</taxon>
        <taxon>Strongyloidea</taxon>
        <taxon>Strongylidae</taxon>
        <taxon>Cylicocyclus</taxon>
    </lineage>
</organism>
<dbReference type="EMBL" id="CATQJL010000112">
    <property type="protein sequence ID" value="CAJ0593539.1"/>
    <property type="molecule type" value="Genomic_DNA"/>
</dbReference>
<comment type="caution">
    <text evidence="1">The sequence shown here is derived from an EMBL/GenBank/DDBJ whole genome shotgun (WGS) entry which is preliminary data.</text>
</comment>
<keyword evidence="2" id="KW-1185">Reference proteome</keyword>
<gene>
    <name evidence="1" type="ORF">CYNAS_LOCUS5522</name>
</gene>
<accession>A0AA36DWV7</accession>
<proteinExistence type="predicted"/>